<protein>
    <submittedName>
        <fullName evidence="3">PepSY-like domain-containing protein</fullName>
    </submittedName>
</protein>
<dbReference type="Gene3D" id="3.40.1420.30">
    <property type="match status" value="1"/>
</dbReference>
<name>A0ABT4WA18_9FLAO</name>
<evidence type="ECO:0000256" key="1">
    <source>
        <dbReference type="SAM" id="SignalP"/>
    </source>
</evidence>
<dbReference type="SUPFAM" id="SSF160574">
    <property type="entry name" value="BT0923-like"/>
    <property type="match status" value="1"/>
</dbReference>
<reference evidence="3 4" key="1">
    <citation type="journal article" date="2023" name="Chemosphere">
        <title>Whole genome analysis of Flavobacterium aziz-sancarii sp. nov., isolated from Ardley Island (Antarctica), revealed a rich resistome and bioremediation potential.</title>
        <authorList>
            <person name="Otur C."/>
            <person name="Okay S."/>
            <person name="Kurt-Kizildogan A."/>
        </authorList>
    </citation>
    <scope>NUCLEOTIDE SEQUENCE [LARGE SCALE GENOMIC DNA]</scope>
    <source>
        <strain evidence="3 4">AC</strain>
    </source>
</reference>
<gene>
    <name evidence="3" type="ORF">NJT12_07235</name>
</gene>
<dbReference type="EMBL" id="JAMZNK010000008">
    <property type="protein sequence ID" value="MDA6069408.1"/>
    <property type="molecule type" value="Genomic_DNA"/>
</dbReference>
<dbReference type="RefSeq" id="WP_271335217.1">
    <property type="nucleotide sequence ID" value="NZ_JAMZNK010000008.1"/>
</dbReference>
<dbReference type="InterPro" id="IPR021533">
    <property type="entry name" value="PepSY-like"/>
</dbReference>
<keyword evidence="1" id="KW-0732">Signal</keyword>
<evidence type="ECO:0000259" key="2">
    <source>
        <dbReference type="Pfam" id="PF11396"/>
    </source>
</evidence>
<comment type="caution">
    <text evidence="3">The sequence shown here is derived from an EMBL/GenBank/DDBJ whole genome shotgun (WGS) entry which is preliminary data.</text>
</comment>
<organism evidence="3 4">
    <name type="scientific">Flavobacterium azizsancarii</name>
    <dbReference type="NCBI Taxonomy" id="2961580"/>
    <lineage>
        <taxon>Bacteria</taxon>
        <taxon>Pseudomonadati</taxon>
        <taxon>Bacteroidota</taxon>
        <taxon>Flavobacteriia</taxon>
        <taxon>Flavobacteriales</taxon>
        <taxon>Flavobacteriaceae</taxon>
        <taxon>Flavobacterium</taxon>
    </lineage>
</organism>
<feature type="chain" id="PRO_5045567341" evidence="1">
    <location>
        <begin position="21"/>
        <end position="154"/>
    </location>
</feature>
<dbReference type="Proteomes" id="UP001212170">
    <property type="component" value="Unassembled WGS sequence"/>
</dbReference>
<dbReference type="PROSITE" id="PS51257">
    <property type="entry name" value="PROKAR_LIPOPROTEIN"/>
    <property type="match status" value="1"/>
</dbReference>
<dbReference type="Pfam" id="PF11396">
    <property type="entry name" value="PepSY_like"/>
    <property type="match status" value="1"/>
</dbReference>
<evidence type="ECO:0000313" key="4">
    <source>
        <dbReference type="Proteomes" id="UP001212170"/>
    </source>
</evidence>
<feature type="domain" description="Putative beta-lactamase-inhibitor-like PepSY-like" evidence="2">
    <location>
        <begin position="70"/>
        <end position="150"/>
    </location>
</feature>
<evidence type="ECO:0000313" key="3">
    <source>
        <dbReference type="EMBL" id="MDA6069408.1"/>
    </source>
</evidence>
<accession>A0ABT4WA18</accession>
<feature type="signal peptide" evidence="1">
    <location>
        <begin position="1"/>
        <end position="20"/>
    </location>
</feature>
<keyword evidence="4" id="KW-1185">Reference proteome</keyword>
<sequence length="154" mass="17007">MKKIILTLVTAVSLLFLATACDSGEDGNHDSVISAADLPKSASAFVTTYFPGITYLTVKKHNIPESDGSVYEVKLSNNFEIDFDANGNWIDIDGNNQPIPADLISEKIQNYLTANYPNQFVTSIDNEKTSIEVELSNNIELVFDLQGNFIRIDK</sequence>
<proteinExistence type="predicted"/>